<evidence type="ECO:0000256" key="1">
    <source>
        <dbReference type="ARBA" id="ARBA00006129"/>
    </source>
</evidence>
<dbReference type="Gene3D" id="3.30.420.40">
    <property type="match status" value="2"/>
</dbReference>
<proteinExistence type="inferred from homology"/>
<feature type="domain" description="Carbamoyltransferase" evidence="2">
    <location>
        <begin position="110"/>
        <end position="366"/>
    </location>
</feature>
<evidence type="ECO:0000313" key="4">
    <source>
        <dbReference type="EMBL" id="MDF9745837.1"/>
    </source>
</evidence>
<dbReference type="RefSeq" id="WP_277521337.1">
    <property type="nucleotide sequence ID" value="NZ_JAMQOT010000003.1"/>
</dbReference>
<dbReference type="Proteomes" id="UP001154061">
    <property type="component" value="Unassembled WGS sequence"/>
</dbReference>
<comment type="caution">
    <text evidence="4">The sequence shown here is derived from an EMBL/GenBank/DDBJ whole genome shotgun (WGS) entry which is preliminary data.</text>
</comment>
<accession>A0A9Q4L1E0</accession>
<organism evidence="4 5">
    <name type="scientific">Natrinema salsiterrestre</name>
    <dbReference type="NCBI Taxonomy" id="2950540"/>
    <lineage>
        <taxon>Archaea</taxon>
        <taxon>Methanobacteriati</taxon>
        <taxon>Methanobacteriota</taxon>
        <taxon>Stenosarchaea group</taxon>
        <taxon>Halobacteria</taxon>
        <taxon>Halobacteriales</taxon>
        <taxon>Natrialbaceae</taxon>
        <taxon>Natrinema</taxon>
    </lineage>
</organism>
<dbReference type="Pfam" id="PF16861">
    <property type="entry name" value="Carbam_trans_C"/>
    <property type="match status" value="1"/>
</dbReference>
<sequence>MYSLGVTSPAVANNAATLVGDGELLAAAEEERFTRNKHARFTPPVNAVTYCLERAGIGLEDIDHLAVGWGVAPEAPLTSDLHGPLHRAHRTLMPEFLSTLADRDPGITDRVTYVNHQRAHAASAYRVSGFDEANVITLDGNGERYAGLLGYADGDIQAFEHVSISQSLGHLYEEATEYLGFRRHRDEGKVMGLASYGQPTFDIPNARSSRQMLNLIQRMGLAKVPLDFETLASVYDGLRPVRRLSVAGKYPKTPLATGAINAVLPTEINRSLSERLFDDPFYNGAGEALTETHKNLAASVQRRVEREVLGLVEDLAKRTGCGKFCFAGGVALNCVLNKKIRASEYVDELFIQPAAHDAGTALGAALEVSYEHGERPTTVMEDVYWGPEYEDEVIERALETRGLAYERPSDPVGAAVSALADDQVVGWFQGRMEFGPRALGNRSILANPSREAMKDTVNAKVKRRELWRPFAPSLPAENVERLFEDAGPSPFMILSFDVEEEATGEIPAACHVDATARPQTVTPDTNERYYDLLTRFEAETGIPAVLNTSYNLAGDPINRDPGTAIDTFLSCGMDVLCLGDYVVRKESIDR</sequence>
<dbReference type="PANTHER" id="PTHR34847:SF1">
    <property type="entry name" value="NODULATION PROTEIN U"/>
    <property type="match status" value="1"/>
</dbReference>
<comment type="similarity">
    <text evidence="1">Belongs to the NodU/CmcH family.</text>
</comment>
<evidence type="ECO:0000259" key="3">
    <source>
        <dbReference type="Pfam" id="PF16861"/>
    </source>
</evidence>
<name>A0A9Q4L1E0_9EURY</name>
<dbReference type="GO" id="GO:0003824">
    <property type="term" value="F:catalytic activity"/>
    <property type="evidence" value="ECO:0007669"/>
    <property type="project" value="InterPro"/>
</dbReference>
<dbReference type="CDD" id="cd24098">
    <property type="entry name" value="ASKHA_NBD_TobZ_N"/>
    <property type="match status" value="1"/>
</dbReference>
<dbReference type="InterPro" id="IPR031730">
    <property type="entry name" value="Carbam_trans_C"/>
</dbReference>
<dbReference type="InterPro" id="IPR003696">
    <property type="entry name" value="Carbtransf_dom"/>
</dbReference>
<protein>
    <recommendedName>
        <fullName evidence="6">Carbamoyltransferase</fullName>
    </recommendedName>
</protein>
<dbReference type="PANTHER" id="PTHR34847">
    <property type="entry name" value="NODULATION PROTEIN U"/>
    <property type="match status" value="1"/>
</dbReference>
<reference evidence="4" key="1">
    <citation type="submission" date="2022-06" db="EMBL/GenBank/DDBJ databases">
        <title>Natrinema sp. a new haloarchaeum isolate from saline soil.</title>
        <authorList>
            <person name="Strakova D."/>
            <person name="Galisteo C."/>
            <person name="Sanchez-Porro C."/>
            <person name="Ventosa A."/>
        </authorList>
    </citation>
    <scope>NUCLEOTIDE SEQUENCE</scope>
    <source>
        <strain evidence="4">S1CR25-10</strain>
    </source>
</reference>
<dbReference type="InterPro" id="IPR051338">
    <property type="entry name" value="NodU/CmcH_Carbamoyltrnsfr"/>
</dbReference>
<feature type="domain" description="Carbamoyltransferase" evidence="2">
    <location>
        <begin position="13"/>
        <end position="65"/>
    </location>
</feature>
<evidence type="ECO:0008006" key="6">
    <source>
        <dbReference type="Google" id="ProtNLM"/>
    </source>
</evidence>
<keyword evidence="5" id="KW-1185">Reference proteome</keyword>
<feature type="domain" description="Carbamoyltransferase C-terminal" evidence="3">
    <location>
        <begin position="417"/>
        <end position="585"/>
    </location>
</feature>
<dbReference type="SUPFAM" id="SSF53067">
    <property type="entry name" value="Actin-like ATPase domain"/>
    <property type="match status" value="1"/>
</dbReference>
<dbReference type="AlphaFoldDB" id="A0A9Q4L1E0"/>
<dbReference type="Gene3D" id="3.90.870.20">
    <property type="entry name" value="Carbamoyltransferase, C-terminal domain"/>
    <property type="match status" value="1"/>
</dbReference>
<dbReference type="InterPro" id="IPR043129">
    <property type="entry name" value="ATPase_NBD"/>
</dbReference>
<dbReference type="InterPro" id="IPR038152">
    <property type="entry name" value="Carbam_trans_C_sf"/>
</dbReference>
<dbReference type="EMBL" id="JAMQOT010000003">
    <property type="protein sequence ID" value="MDF9745837.1"/>
    <property type="molecule type" value="Genomic_DNA"/>
</dbReference>
<gene>
    <name evidence="4" type="ORF">NDI89_09605</name>
</gene>
<dbReference type="Pfam" id="PF02543">
    <property type="entry name" value="Carbam_trans_N"/>
    <property type="match status" value="2"/>
</dbReference>
<evidence type="ECO:0000259" key="2">
    <source>
        <dbReference type="Pfam" id="PF02543"/>
    </source>
</evidence>
<evidence type="ECO:0000313" key="5">
    <source>
        <dbReference type="Proteomes" id="UP001154061"/>
    </source>
</evidence>